<dbReference type="InterPro" id="IPR036388">
    <property type="entry name" value="WH-like_DNA-bd_sf"/>
</dbReference>
<dbReference type="RefSeq" id="WP_132125076.1">
    <property type="nucleotide sequence ID" value="NZ_SLWS01000014.1"/>
</dbReference>
<protein>
    <submittedName>
        <fullName evidence="4">Regulatory LuxR family protein</fullName>
    </submittedName>
</protein>
<keyword evidence="2" id="KW-0067">ATP-binding</keyword>
<dbReference type="Pfam" id="PF00196">
    <property type="entry name" value="GerE"/>
    <property type="match status" value="1"/>
</dbReference>
<keyword evidence="5" id="KW-1185">Reference proteome</keyword>
<gene>
    <name evidence="4" type="ORF">EV192_114219</name>
</gene>
<dbReference type="GO" id="GO:0003677">
    <property type="term" value="F:DNA binding"/>
    <property type="evidence" value="ECO:0007669"/>
    <property type="project" value="InterPro"/>
</dbReference>
<evidence type="ECO:0000313" key="4">
    <source>
        <dbReference type="EMBL" id="TCO49849.1"/>
    </source>
</evidence>
<dbReference type="GO" id="GO:0006355">
    <property type="term" value="P:regulation of DNA-templated transcription"/>
    <property type="evidence" value="ECO:0007669"/>
    <property type="project" value="InterPro"/>
</dbReference>
<feature type="domain" description="HTH luxR-type" evidence="3">
    <location>
        <begin position="769"/>
        <end position="831"/>
    </location>
</feature>
<dbReference type="InterPro" id="IPR016032">
    <property type="entry name" value="Sig_transdc_resp-reg_C-effctor"/>
</dbReference>
<dbReference type="GO" id="GO:0005737">
    <property type="term" value="C:cytoplasm"/>
    <property type="evidence" value="ECO:0007669"/>
    <property type="project" value="TreeGrafter"/>
</dbReference>
<dbReference type="SUPFAM" id="SSF52540">
    <property type="entry name" value="P-loop containing nucleoside triphosphate hydrolases"/>
    <property type="match status" value="1"/>
</dbReference>
<comment type="caution">
    <text evidence="4">The sequence shown here is derived from an EMBL/GenBank/DDBJ whole genome shotgun (WGS) entry which is preliminary data.</text>
</comment>
<evidence type="ECO:0000313" key="5">
    <source>
        <dbReference type="Proteomes" id="UP000295680"/>
    </source>
</evidence>
<dbReference type="OrthoDB" id="3656034at2"/>
<dbReference type="CDD" id="cd06170">
    <property type="entry name" value="LuxR_C_like"/>
    <property type="match status" value="1"/>
</dbReference>
<name>A0A4R2J0S6_9PSEU</name>
<dbReference type="AlphaFoldDB" id="A0A4R2J0S6"/>
<dbReference type="GO" id="GO:0004016">
    <property type="term" value="F:adenylate cyclase activity"/>
    <property type="evidence" value="ECO:0007669"/>
    <property type="project" value="TreeGrafter"/>
</dbReference>
<evidence type="ECO:0000259" key="3">
    <source>
        <dbReference type="PROSITE" id="PS50043"/>
    </source>
</evidence>
<organism evidence="4 5">
    <name type="scientific">Actinocrispum wychmicini</name>
    <dbReference type="NCBI Taxonomy" id="1213861"/>
    <lineage>
        <taxon>Bacteria</taxon>
        <taxon>Bacillati</taxon>
        <taxon>Actinomycetota</taxon>
        <taxon>Actinomycetes</taxon>
        <taxon>Pseudonocardiales</taxon>
        <taxon>Pseudonocardiaceae</taxon>
        <taxon>Actinocrispum</taxon>
    </lineage>
</organism>
<dbReference type="PANTHER" id="PTHR16305:SF35">
    <property type="entry name" value="TRANSCRIPTIONAL ACTIVATOR DOMAIN"/>
    <property type="match status" value="1"/>
</dbReference>
<evidence type="ECO:0000256" key="1">
    <source>
        <dbReference type="ARBA" id="ARBA00022741"/>
    </source>
</evidence>
<dbReference type="GO" id="GO:0005524">
    <property type="term" value="F:ATP binding"/>
    <property type="evidence" value="ECO:0007669"/>
    <property type="project" value="UniProtKB-KW"/>
</dbReference>
<sequence length="831" mass="89197">MLVGRSVERAAIDALLADAAGGRGGALVLRGEAGIGKTALCDYAEAQAGTPARRTTGAEGESGLGYAALQRLVPELTEAIGPDPFAVAVKALTWISDAAPVLIVVDDAHWIDPASAQALLFVARRIEREPVAMLFATRGEEFADLPESRIEALAEPEARELLRAVHGHVQPRVLADAAGNPLALVEQSRGGRVERMFARQVADRVEEERIALLLVAAAGHANELVLRRAARILGVTLESDLLRHGRFRHPLMRSAVYDSAFDTQRWAVHYALAEAHDDPDERIWHRSKATAGPDEDVAGQLAEAATRMAANGAYLAASDALERAAELGDEKLRGERLTQAAEAAWHGGDGRRTSALLDAARVRTAQSIYLRGAMEVRSGVSTDAVRILVPGIAMATDPGLALRMLLLAREAAFNTAAPEMLAMVEQVPVPKPDDRHEAAIARIFELFRSAHADPALAYRSGAMRYRDECVALITELGESLTDPELLQVAGGMAHALGEAGMSRALRLKAVAVARERAALGILATTLESIVDEEVARGRFDAAEQAAEEGHRLAIEAGRTNSACVHKASLSLLAGLRGREQATAQILTEATERQLVRAAVTALRGVGLAALAAGRFEDAVRALETSAGGKPVPGGPAAALSATPDLVEAAVRAGDPARAHRLFEPFRLWVESLGSAEFTALLARCRALLDDDPEPHFRAALAAHAESGQVFEHARTRLLYGEFLRRDRRRAEAREPLRDAMETFERLGTPVWAARAAAELRATGETVRSRTDTTEALTPQERQIAEAAGAGATNREIAARLFLSPRTVDYHLRKVFRKLGISSRTELIRATR</sequence>
<dbReference type="InterPro" id="IPR041664">
    <property type="entry name" value="AAA_16"/>
</dbReference>
<dbReference type="SMART" id="SM00421">
    <property type="entry name" value="HTH_LUXR"/>
    <property type="match status" value="1"/>
</dbReference>
<dbReference type="Gene3D" id="1.10.10.10">
    <property type="entry name" value="Winged helix-like DNA-binding domain superfamily/Winged helix DNA-binding domain"/>
    <property type="match status" value="1"/>
</dbReference>
<dbReference type="Proteomes" id="UP000295680">
    <property type="component" value="Unassembled WGS sequence"/>
</dbReference>
<accession>A0A4R2J0S6</accession>
<dbReference type="EMBL" id="SLWS01000014">
    <property type="protein sequence ID" value="TCO49849.1"/>
    <property type="molecule type" value="Genomic_DNA"/>
</dbReference>
<dbReference type="Pfam" id="PF13191">
    <property type="entry name" value="AAA_16"/>
    <property type="match status" value="1"/>
</dbReference>
<dbReference type="PROSITE" id="PS50043">
    <property type="entry name" value="HTH_LUXR_2"/>
    <property type="match status" value="1"/>
</dbReference>
<dbReference type="Gene3D" id="3.40.50.300">
    <property type="entry name" value="P-loop containing nucleotide triphosphate hydrolases"/>
    <property type="match status" value="1"/>
</dbReference>
<dbReference type="PRINTS" id="PR00038">
    <property type="entry name" value="HTHLUXR"/>
</dbReference>
<proteinExistence type="predicted"/>
<dbReference type="InterPro" id="IPR000792">
    <property type="entry name" value="Tscrpt_reg_LuxR_C"/>
</dbReference>
<dbReference type="SUPFAM" id="SSF46894">
    <property type="entry name" value="C-terminal effector domain of the bipartite response regulators"/>
    <property type="match status" value="1"/>
</dbReference>
<dbReference type="InterPro" id="IPR027417">
    <property type="entry name" value="P-loop_NTPase"/>
</dbReference>
<evidence type="ECO:0000256" key="2">
    <source>
        <dbReference type="ARBA" id="ARBA00022840"/>
    </source>
</evidence>
<reference evidence="4 5" key="1">
    <citation type="submission" date="2019-03" db="EMBL/GenBank/DDBJ databases">
        <title>Genomic Encyclopedia of Type Strains, Phase IV (KMG-IV): sequencing the most valuable type-strain genomes for metagenomic binning, comparative biology and taxonomic classification.</title>
        <authorList>
            <person name="Goeker M."/>
        </authorList>
    </citation>
    <scope>NUCLEOTIDE SEQUENCE [LARGE SCALE GENOMIC DNA]</scope>
    <source>
        <strain evidence="4 5">DSM 45934</strain>
    </source>
</reference>
<dbReference type="PANTHER" id="PTHR16305">
    <property type="entry name" value="TESTICULAR SOLUBLE ADENYLYL CYCLASE"/>
    <property type="match status" value="1"/>
</dbReference>
<keyword evidence="1" id="KW-0547">Nucleotide-binding</keyword>